<keyword evidence="5" id="KW-0598">Phosphotransferase system</keyword>
<dbReference type="Proteomes" id="UP000278804">
    <property type="component" value="Chromosome"/>
</dbReference>
<evidence type="ECO:0000313" key="11">
    <source>
        <dbReference type="Proteomes" id="UP000278804"/>
    </source>
</evidence>
<dbReference type="PROSITE" id="PS51106">
    <property type="entry name" value="PTS_EIIC_TYPE_4"/>
    <property type="match status" value="1"/>
</dbReference>
<dbReference type="KEGG" id="eri:EEI45_03310"/>
<evidence type="ECO:0000256" key="7">
    <source>
        <dbReference type="ARBA" id="ARBA00022989"/>
    </source>
</evidence>
<evidence type="ECO:0000256" key="1">
    <source>
        <dbReference type="ARBA" id="ARBA00004651"/>
    </source>
</evidence>
<evidence type="ECO:0000256" key="6">
    <source>
        <dbReference type="ARBA" id="ARBA00022692"/>
    </source>
</evidence>
<evidence type="ECO:0000256" key="9">
    <source>
        <dbReference type="SAM" id="Phobius"/>
    </source>
</evidence>
<dbReference type="EMBL" id="CP034234">
    <property type="protein sequence ID" value="AZK43930.1"/>
    <property type="molecule type" value="Genomic_DNA"/>
</dbReference>
<proteinExistence type="predicted"/>
<dbReference type="InterPro" id="IPR004700">
    <property type="entry name" value="PTS_IIC_man"/>
</dbReference>
<dbReference type="PANTHER" id="PTHR32502:SF8">
    <property type="entry name" value="N-ACETYLGALACTOSAMINE PERMEASE IIC COMPONENT 1"/>
    <property type="match status" value="1"/>
</dbReference>
<keyword evidence="3" id="KW-1003">Cell membrane</keyword>
<feature type="transmembrane region" description="Helical" evidence="9">
    <location>
        <begin position="180"/>
        <end position="200"/>
    </location>
</feature>
<accession>A0A3Q8S7A0</accession>
<keyword evidence="7 9" id="KW-1133">Transmembrane helix</keyword>
<dbReference type="GO" id="GO:0005886">
    <property type="term" value="C:plasma membrane"/>
    <property type="evidence" value="ECO:0007669"/>
    <property type="project" value="UniProtKB-SubCell"/>
</dbReference>
<reference evidence="10 11" key="1">
    <citation type="journal article" date="2020" name="Int. J. Syst. Evol. Microbiol.">
        <title>Description of Erysipelothrix piscisicarius sp. nov., an emergent fish pathogen, and assessment of virulence using a tiger barb (Puntigrus tetrazona) infection model.</title>
        <authorList>
            <person name="Pomaranski E.K."/>
            <person name="Griffin M.J."/>
            <person name="Camus A.C."/>
            <person name="Armwood A.R."/>
            <person name="Shelley J."/>
            <person name="Waldbieser G.C."/>
            <person name="LaFrentz B.R."/>
            <person name="Garcia J.C."/>
            <person name="Yanong R."/>
            <person name="Soto E."/>
        </authorList>
    </citation>
    <scope>NUCLEOTIDE SEQUENCE [LARGE SCALE GENOMIC DNA]</scope>
    <source>
        <strain evidence="10 11">15TAL0474</strain>
    </source>
</reference>
<comment type="subcellular location">
    <subcellularLocation>
        <location evidence="1">Cell membrane</location>
        <topology evidence="1">Multi-pass membrane protein</topology>
    </subcellularLocation>
</comment>
<organism evidence="10 11">
    <name type="scientific">Erysipelothrix piscisicarius</name>
    <dbReference type="NCBI Taxonomy" id="2485784"/>
    <lineage>
        <taxon>Bacteria</taxon>
        <taxon>Bacillati</taxon>
        <taxon>Bacillota</taxon>
        <taxon>Erysipelotrichia</taxon>
        <taxon>Erysipelotrichales</taxon>
        <taxon>Erysipelotrichaceae</taxon>
        <taxon>Erysipelothrix</taxon>
    </lineage>
</organism>
<evidence type="ECO:0000256" key="2">
    <source>
        <dbReference type="ARBA" id="ARBA00022448"/>
    </source>
</evidence>
<sequence length="268" mass="28018">MNSFSIIQYLLVFIVTFIVAIDQFSFLESLYQPIVVGPVVGAILGDMKTGLVVGGTYQLIQIGSMPVGGAQPPNAVIGGIMATIFAVSMPSVDPSAAVGMAVPFALLGQYAVTTAFTLMSPLMKKADEAAKAANPKAIEQINYIGMGLIGLLFAVIIMVGMKLGVSFSGAIVDWSSNNSWFMAGLAAGGKMMRYVGFAILMKIMLSGELWGFFFLGFAFATIISKVPGLGGSALLIIAMIGPAIAIYDFQTNTKLRDLTAGGGDEDGI</sequence>
<evidence type="ECO:0000256" key="4">
    <source>
        <dbReference type="ARBA" id="ARBA00022597"/>
    </source>
</evidence>
<feature type="transmembrane region" description="Helical" evidence="9">
    <location>
        <begin position="98"/>
        <end position="120"/>
    </location>
</feature>
<feature type="transmembrane region" description="Helical" evidence="9">
    <location>
        <begin position="141"/>
        <end position="160"/>
    </location>
</feature>
<dbReference type="GO" id="GO:0009401">
    <property type="term" value="P:phosphoenolpyruvate-dependent sugar phosphotransferase system"/>
    <property type="evidence" value="ECO:0007669"/>
    <property type="project" value="UniProtKB-KW"/>
</dbReference>
<protein>
    <submittedName>
        <fullName evidence="10">PTS sugar transporter subunit IIC</fullName>
    </submittedName>
</protein>
<name>A0A3Q8S7A0_9FIRM</name>
<keyword evidence="4 10" id="KW-0762">Sugar transport</keyword>
<feature type="transmembrane region" description="Helical" evidence="9">
    <location>
        <begin position="229"/>
        <end position="247"/>
    </location>
</feature>
<evidence type="ECO:0000256" key="5">
    <source>
        <dbReference type="ARBA" id="ARBA00022683"/>
    </source>
</evidence>
<keyword evidence="6 9" id="KW-0812">Transmembrane</keyword>
<feature type="transmembrane region" description="Helical" evidence="9">
    <location>
        <begin position="207"/>
        <end position="223"/>
    </location>
</feature>
<keyword evidence="8 9" id="KW-0472">Membrane</keyword>
<keyword evidence="2" id="KW-0813">Transport</keyword>
<evidence type="ECO:0000256" key="3">
    <source>
        <dbReference type="ARBA" id="ARBA00022475"/>
    </source>
</evidence>
<gene>
    <name evidence="10" type="ORF">EEI45_03310</name>
</gene>
<dbReference type="InterPro" id="IPR050303">
    <property type="entry name" value="GatZ_KbaZ_carbometab"/>
</dbReference>
<dbReference type="Pfam" id="PF03609">
    <property type="entry name" value="EII-Sor"/>
    <property type="match status" value="1"/>
</dbReference>
<keyword evidence="11" id="KW-1185">Reference proteome</keyword>
<dbReference type="RefSeq" id="WP_125164137.1">
    <property type="nucleotide sequence ID" value="NZ_CP034234.1"/>
</dbReference>
<dbReference type="AlphaFoldDB" id="A0A3Q8S7A0"/>
<dbReference type="PANTHER" id="PTHR32502">
    <property type="entry name" value="N-ACETYLGALACTOSAMINE PERMEASE II COMPONENT-RELATED"/>
    <property type="match status" value="1"/>
</dbReference>
<feature type="transmembrane region" description="Helical" evidence="9">
    <location>
        <begin position="6"/>
        <end position="27"/>
    </location>
</feature>
<evidence type="ECO:0000256" key="8">
    <source>
        <dbReference type="ARBA" id="ARBA00023136"/>
    </source>
</evidence>
<evidence type="ECO:0000313" key="10">
    <source>
        <dbReference type="EMBL" id="AZK43930.1"/>
    </source>
</evidence>